<feature type="non-terminal residue" evidence="1">
    <location>
        <position position="1"/>
    </location>
</feature>
<dbReference type="InterPro" id="IPR011047">
    <property type="entry name" value="Quinoprotein_ADH-like_sf"/>
</dbReference>
<dbReference type="EMBL" id="UINC01041915">
    <property type="protein sequence ID" value="SVB43832.1"/>
    <property type="molecule type" value="Genomic_DNA"/>
</dbReference>
<dbReference type="SUPFAM" id="SSF50998">
    <property type="entry name" value="Quinoprotein alcohol dehydrogenase-like"/>
    <property type="match status" value="1"/>
</dbReference>
<evidence type="ECO:0000313" key="1">
    <source>
        <dbReference type="EMBL" id="SVB43832.1"/>
    </source>
</evidence>
<dbReference type="InterPro" id="IPR015943">
    <property type="entry name" value="WD40/YVTN_repeat-like_dom_sf"/>
</dbReference>
<dbReference type="AlphaFoldDB" id="A0A382E0D3"/>
<sequence length="364" mass="39608">GVSTLHLDDERLIAGDWDGGIHCWNLEGESQWHAQTSNRVSNVALGGGFLFAVCGHDLVCLTLESGEIRWEAELEGSSDLVACTPDGSTILATSSIFDLEMNDFLEATFWRFNKEGELLRQDSIDERPWAIEMRDDGVAFLPLGRPRCGMIRSEADGLHHRPLPTSSPATCGSSGQSHTVIGHADGTLTAIDDGMVMDDETYTNQPGPIESISATEPGFLVATSTESSVAGAGFGGAEGIARAYDRNGTLLWQIETPLGRNTEHVTYGPIIENQISAWILSWDEQFSIVEARTIPNGDPIMRVEMKSRANAVVGNPQYLALGFDDGSVYLLQGDLLTRRLNSEGDSDADEHRSTLAEKLRQLRT</sequence>
<evidence type="ECO:0008006" key="2">
    <source>
        <dbReference type="Google" id="ProtNLM"/>
    </source>
</evidence>
<gene>
    <name evidence="1" type="ORF">METZ01_LOCUS196686</name>
</gene>
<reference evidence="1" key="1">
    <citation type="submission" date="2018-05" db="EMBL/GenBank/DDBJ databases">
        <authorList>
            <person name="Lanie J.A."/>
            <person name="Ng W.-L."/>
            <person name="Kazmierczak K.M."/>
            <person name="Andrzejewski T.M."/>
            <person name="Davidsen T.M."/>
            <person name="Wayne K.J."/>
            <person name="Tettelin H."/>
            <person name="Glass J.I."/>
            <person name="Rusch D."/>
            <person name="Podicherti R."/>
            <person name="Tsui H.-C.T."/>
            <person name="Winkler M.E."/>
        </authorList>
    </citation>
    <scope>NUCLEOTIDE SEQUENCE</scope>
</reference>
<name>A0A382E0D3_9ZZZZ</name>
<dbReference type="Gene3D" id="2.130.10.10">
    <property type="entry name" value="YVTN repeat-like/Quinoprotein amine dehydrogenase"/>
    <property type="match status" value="1"/>
</dbReference>
<accession>A0A382E0D3</accession>
<proteinExistence type="predicted"/>
<protein>
    <recommendedName>
        <fullName evidence="2">PQQ-binding-like beta-propeller repeat protein</fullName>
    </recommendedName>
</protein>
<organism evidence="1">
    <name type="scientific">marine metagenome</name>
    <dbReference type="NCBI Taxonomy" id="408172"/>
    <lineage>
        <taxon>unclassified sequences</taxon>
        <taxon>metagenomes</taxon>
        <taxon>ecological metagenomes</taxon>
    </lineage>
</organism>